<dbReference type="Pfam" id="PF25990">
    <property type="entry name" value="Beta-barrel_YknX"/>
    <property type="match status" value="1"/>
</dbReference>
<gene>
    <name evidence="9" type="ORF">KCX82_15095</name>
</gene>
<proteinExistence type="predicted"/>
<keyword evidence="10" id="KW-1185">Reference proteome</keyword>
<evidence type="ECO:0000256" key="5">
    <source>
        <dbReference type="SAM" id="Phobius"/>
    </source>
</evidence>
<dbReference type="GO" id="GO:0030313">
    <property type="term" value="C:cell envelope"/>
    <property type="evidence" value="ECO:0007669"/>
    <property type="project" value="UniProtKB-SubCell"/>
</dbReference>
<dbReference type="Pfam" id="PF25973">
    <property type="entry name" value="BSH_CzcB"/>
    <property type="match status" value="1"/>
</dbReference>
<reference evidence="9" key="2">
    <citation type="submission" date="2021-04" db="EMBL/GenBank/DDBJ databases">
        <authorList>
            <person name="Liu J."/>
        </authorList>
    </citation>
    <scope>NUCLEOTIDE SEQUENCE</scope>
    <source>
        <strain evidence="9">BAD-6</strain>
    </source>
</reference>
<evidence type="ECO:0000313" key="10">
    <source>
        <dbReference type="Proteomes" id="UP000675664"/>
    </source>
</evidence>
<dbReference type="PANTHER" id="PTHR32347:SF14">
    <property type="entry name" value="EFFLUX SYSTEM COMPONENT YKNX-RELATED"/>
    <property type="match status" value="1"/>
</dbReference>
<dbReference type="Pfam" id="PF25917">
    <property type="entry name" value="BSH_RND"/>
    <property type="match status" value="1"/>
</dbReference>
<feature type="region of interest" description="Disordered" evidence="4">
    <location>
        <begin position="555"/>
        <end position="603"/>
    </location>
</feature>
<feature type="compositionally biased region" description="Gly residues" evidence="4">
    <location>
        <begin position="573"/>
        <end position="588"/>
    </location>
</feature>
<dbReference type="Gene3D" id="1.10.287.470">
    <property type="entry name" value="Helix hairpin bin"/>
    <property type="match status" value="1"/>
</dbReference>
<protein>
    <submittedName>
        <fullName evidence="9">HlyD family efflux transporter periplasmic adaptor subunit</fullName>
    </submittedName>
</protein>
<keyword evidence="5" id="KW-0812">Transmembrane</keyword>
<evidence type="ECO:0000256" key="3">
    <source>
        <dbReference type="SAM" id="Coils"/>
    </source>
</evidence>
<dbReference type="PANTHER" id="PTHR32347">
    <property type="entry name" value="EFFLUX SYSTEM COMPONENT YKNX-RELATED"/>
    <property type="match status" value="1"/>
</dbReference>
<evidence type="ECO:0000259" key="6">
    <source>
        <dbReference type="Pfam" id="PF25917"/>
    </source>
</evidence>
<dbReference type="AlphaFoldDB" id="A0A8J8B4C7"/>
<dbReference type="InterPro" id="IPR058636">
    <property type="entry name" value="Beta-barrel_YknX"/>
</dbReference>
<comment type="subcellular location">
    <subcellularLocation>
        <location evidence="1">Cell envelope</location>
    </subcellularLocation>
</comment>
<organism evidence="9 10">
    <name type="scientific">Sinanaerobacter chloroacetimidivorans</name>
    <dbReference type="NCBI Taxonomy" id="2818044"/>
    <lineage>
        <taxon>Bacteria</taxon>
        <taxon>Bacillati</taxon>
        <taxon>Bacillota</taxon>
        <taxon>Clostridia</taxon>
        <taxon>Peptostreptococcales</taxon>
        <taxon>Anaerovoracaceae</taxon>
        <taxon>Sinanaerobacter</taxon>
    </lineage>
</organism>
<evidence type="ECO:0000256" key="4">
    <source>
        <dbReference type="SAM" id="MobiDB-lite"/>
    </source>
</evidence>
<feature type="coiled-coil region" evidence="3">
    <location>
        <begin position="340"/>
        <end position="367"/>
    </location>
</feature>
<keyword evidence="2 3" id="KW-0175">Coiled coil</keyword>
<feature type="domain" description="CzcB-like barrel-sandwich hybrid" evidence="7">
    <location>
        <begin position="302"/>
        <end position="394"/>
    </location>
</feature>
<dbReference type="InterPro" id="IPR058647">
    <property type="entry name" value="BSH_CzcB-like"/>
</dbReference>
<feature type="domain" description="YknX-like beta-barrel" evidence="8">
    <location>
        <begin position="409"/>
        <end position="478"/>
    </location>
</feature>
<sequence>MKLKEGFHSKISIETIKGMAFRLENSKAAVKLEAIIGKIPILKKLNNLSIKKKRAVFTAILLVIVVGAYSVVSGLFMGESQALEYTEYEVSKGNVTVSISGSGTVEPIRQYDVVALVEGEVLEDTFYEGDTVEKGQLLYKIDSSDMEKTLEKANISYEKSQMSYQSSQDAYNGLTVTAPIAGRVTEIYVEKGDNVSSGSKIGAVVDDTYLTAKVPFNVNDIGNLYNGQSVTVTVENTFEQLSGTITKIYNSKRILDGYISVTDVVVTIKNPGALSGGTYVTVNAGGVDCHEGAALECTNEKIVTAGASGMVTKLTATEGEYLSRGGEILKLSSDSAGDSLKSSELSMREAELSYQSTQEQLDNYSITAPISGSVISKTVKAGDTLESSSSAQTILAVIADMSTMTFTIDVDELDIASMKKGQEVNITADALSNRKFTGYVDNIGLLGTSTNGVTSYPVTIVINDGEDLWPGMNVTADIVIDSAEDVLTIPVAAVNRGNTVLVKGAEGTEGVNQSSAPSGAQYVRVELGLNDDSYIEIAAGLKAGDVVLVPAAKTESETTSQMQKNGMMPGTGMPAGGGGMPQGGGQMPSGGRPDNSGGGAPGM</sequence>
<keyword evidence="5" id="KW-1133">Transmembrane helix</keyword>
<evidence type="ECO:0000256" key="1">
    <source>
        <dbReference type="ARBA" id="ARBA00004196"/>
    </source>
</evidence>
<dbReference type="SUPFAM" id="SSF111369">
    <property type="entry name" value="HlyD-like secretion proteins"/>
    <property type="match status" value="2"/>
</dbReference>
<dbReference type="Gene3D" id="2.40.420.20">
    <property type="match status" value="1"/>
</dbReference>
<feature type="domain" description="Multidrug resistance protein MdtA-like barrel-sandwich hybrid" evidence="6">
    <location>
        <begin position="110"/>
        <end position="206"/>
    </location>
</feature>
<comment type="caution">
    <text evidence="9">The sequence shown here is derived from an EMBL/GenBank/DDBJ whole genome shotgun (WGS) entry which is preliminary data.</text>
</comment>
<evidence type="ECO:0000259" key="8">
    <source>
        <dbReference type="Pfam" id="PF25990"/>
    </source>
</evidence>
<evidence type="ECO:0000313" key="9">
    <source>
        <dbReference type="EMBL" id="MBR0599215.1"/>
    </source>
</evidence>
<evidence type="ECO:0000259" key="7">
    <source>
        <dbReference type="Pfam" id="PF25973"/>
    </source>
</evidence>
<dbReference type="Gene3D" id="2.40.30.170">
    <property type="match status" value="1"/>
</dbReference>
<reference evidence="9" key="1">
    <citation type="submission" date="2021-04" db="EMBL/GenBank/DDBJ databases">
        <title>Sinoanaerobacter chloroacetimidivorans sp. nov., an obligate anaerobic bacterium isolated from anaerobic sludge.</title>
        <authorList>
            <person name="Bao Y."/>
        </authorList>
    </citation>
    <scope>NUCLEOTIDE SEQUENCE</scope>
    <source>
        <strain evidence="9">BAD-6</strain>
    </source>
</reference>
<feature type="transmembrane region" description="Helical" evidence="5">
    <location>
        <begin position="55"/>
        <end position="77"/>
    </location>
</feature>
<dbReference type="InterPro" id="IPR058625">
    <property type="entry name" value="MdtA-like_BSH"/>
</dbReference>
<accession>A0A8J8B4C7</accession>
<dbReference type="InterPro" id="IPR050465">
    <property type="entry name" value="UPF0194_transport"/>
</dbReference>
<name>A0A8J8B4C7_9FIRM</name>
<keyword evidence="5" id="KW-0472">Membrane</keyword>
<dbReference type="Proteomes" id="UP000675664">
    <property type="component" value="Unassembled WGS sequence"/>
</dbReference>
<dbReference type="EMBL" id="JAGSND010000011">
    <property type="protein sequence ID" value="MBR0599215.1"/>
    <property type="molecule type" value="Genomic_DNA"/>
</dbReference>
<dbReference type="RefSeq" id="WP_227019348.1">
    <property type="nucleotide sequence ID" value="NZ_JAGSND010000011.1"/>
</dbReference>
<dbReference type="Gene3D" id="2.40.50.100">
    <property type="match status" value="3"/>
</dbReference>
<evidence type="ECO:0000256" key="2">
    <source>
        <dbReference type="ARBA" id="ARBA00023054"/>
    </source>
</evidence>